<sequence length="73" mass="8914">MMKFINYCTVKLEILKTGQIIISSNSRYHVIPIPKFYKYMLDCKNFYKYFFGSPNHDCKYFYKYFFGSPNYKS</sequence>
<evidence type="ECO:0000313" key="2">
    <source>
        <dbReference type="Proteomes" id="UP000006729"/>
    </source>
</evidence>
<dbReference type="AlphaFoldDB" id="A0A2K1Y4Q4"/>
<evidence type="ECO:0000313" key="1">
    <source>
        <dbReference type="EMBL" id="PNT08010.1"/>
    </source>
</evidence>
<reference evidence="1 2" key="1">
    <citation type="journal article" date="2006" name="Science">
        <title>The genome of black cottonwood, Populus trichocarpa (Torr. &amp; Gray).</title>
        <authorList>
            <person name="Tuskan G.A."/>
            <person name="Difazio S."/>
            <person name="Jansson S."/>
            <person name="Bohlmann J."/>
            <person name="Grigoriev I."/>
            <person name="Hellsten U."/>
            <person name="Putnam N."/>
            <person name="Ralph S."/>
            <person name="Rombauts S."/>
            <person name="Salamov A."/>
            <person name="Schein J."/>
            <person name="Sterck L."/>
            <person name="Aerts A."/>
            <person name="Bhalerao R.R."/>
            <person name="Bhalerao R.P."/>
            <person name="Blaudez D."/>
            <person name="Boerjan W."/>
            <person name="Brun A."/>
            <person name="Brunner A."/>
            <person name="Busov V."/>
            <person name="Campbell M."/>
            <person name="Carlson J."/>
            <person name="Chalot M."/>
            <person name="Chapman J."/>
            <person name="Chen G.L."/>
            <person name="Cooper D."/>
            <person name="Coutinho P.M."/>
            <person name="Couturier J."/>
            <person name="Covert S."/>
            <person name="Cronk Q."/>
            <person name="Cunningham R."/>
            <person name="Davis J."/>
            <person name="Degroeve S."/>
            <person name="Dejardin A."/>
            <person name="Depamphilis C."/>
            <person name="Detter J."/>
            <person name="Dirks B."/>
            <person name="Dubchak I."/>
            <person name="Duplessis S."/>
            <person name="Ehlting J."/>
            <person name="Ellis B."/>
            <person name="Gendler K."/>
            <person name="Goodstein D."/>
            <person name="Gribskov M."/>
            <person name="Grimwood J."/>
            <person name="Groover A."/>
            <person name="Gunter L."/>
            <person name="Hamberger B."/>
            <person name="Heinze B."/>
            <person name="Helariutta Y."/>
            <person name="Henrissat B."/>
            <person name="Holligan D."/>
            <person name="Holt R."/>
            <person name="Huang W."/>
            <person name="Islam-Faridi N."/>
            <person name="Jones S."/>
            <person name="Jones-Rhoades M."/>
            <person name="Jorgensen R."/>
            <person name="Joshi C."/>
            <person name="Kangasjarvi J."/>
            <person name="Karlsson J."/>
            <person name="Kelleher C."/>
            <person name="Kirkpatrick R."/>
            <person name="Kirst M."/>
            <person name="Kohler A."/>
            <person name="Kalluri U."/>
            <person name="Larimer F."/>
            <person name="Leebens-Mack J."/>
            <person name="Leple J.C."/>
            <person name="Locascio P."/>
            <person name="Lou Y."/>
            <person name="Lucas S."/>
            <person name="Martin F."/>
            <person name="Montanini B."/>
            <person name="Napoli C."/>
            <person name="Nelson D.R."/>
            <person name="Nelson C."/>
            <person name="Nieminen K."/>
            <person name="Nilsson O."/>
            <person name="Pereda V."/>
            <person name="Peter G."/>
            <person name="Philippe R."/>
            <person name="Pilate G."/>
            <person name="Poliakov A."/>
            <person name="Razumovskaya J."/>
            <person name="Richardson P."/>
            <person name="Rinaldi C."/>
            <person name="Ritland K."/>
            <person name="Rouze P."/>
            <person name="Ryaboy D."/>
            <person name="Schmutz J."/>
            <person name="Schrader J."/>
            <person name="Segerman B."/>
            <person name="Shin H."/>
            <person name="Siddiqui A."/>
            <person name="Sterky F."/>
            <person name="Terry A."/>
            <person name="Tsai C.J."/>
            <person name="Uberbacher E."/>
            <person name="Unneberg P."/>
            <person name="Vahala J."/>
            <person name="Wall K."/>
            <person name="Wessler S."/>
            <person name="Yang G."/>
            <person name="Yin T."/>
            <person name="Douglas C."/>
            <person name="Marra M."/>
            <person name="Sandberg G."/>
            <person name="Van de Peer Y."/>
            <person name="Rokhsar D."/>
        </authorList>
    </citation>
    <scope>NUCLEOTIDE SEQUENCE [LARGE SCALE GENOMIC DNA]</scope>
    <source>
        <strain evidence="2">cv. Nisqually</strain>
    </source>
</reference>
<organism evidence="1 2">
    <name type="scientific">Populus trichocarpa</name>
    <name type="common">Western balsam poplar</name>
    <name type="synonym">Populus balsamifera subsp. trichocarpa</name>
    <dbReference type="NCBI Taxonomy" id="3694"/>
    <lineage>
        <taxon>Eukaryota</taxon>
        <taxon>Viridiplantae</taxon>
        <taxon>Streptophyta</taxon>
        <taxon>Embryophyta</taxon>
        <taxon>Tracheophyta</taxon>
        <taxon>Spermatophyta</taxon>
        <taxon>Magnoliopsida</taxon>
        <taxon>eudicotyledons</taxon>
        <taxon>Gunneridae</taxon>
        <taxon>Pentapetalae</taxon>
        <taxon>rosids</taxon>
        <taxon>fabids</taxon>
        <taxon>Malpighiales</taxon>
        <taxon>Salicaceae</taxon>
        <taxon>Saliceae</taxon>
        <taxon>Populus</taxon>
    </lineage>
</organism>
<protein>
    <submittedName>
        <fullName evidence="1">Uncharacterized protein</fullName>
    </submittedName>
</protein>
<gene>
    <name evidence="1" type="ORF">POPTR_013G122700</name>
</gene>
<keyword evidence="2" id="KW-1185">Reference proteome</keyword>
<dbReference type="InParanoid" id="A0A2K1Y4Q4"/>
<dbReference type="Proteomes" id="UP000006729">
    <property type="component" value="Chromosome 13"/>
</dbReference>
<accession>A0A2K1Y4Q4</accession>
<name>A0A2K1Y4Q4_POPTR</name>
<proteinExistence type="predicted"/>
<dbReference type="EMBL" id="CM009302">
    <property type="protein sequence ID" value="PNT08010.1"/>
    <property type="molecule type" value="Genomic_DNA"/>
</dbReference>